<gene>
    <name evidence="2" type="ORF">ENR15_14100</name>
</gene>
<name>A0A7C3ZKU2_9CYAN</name>
<dbReference type="Pfam" id="PF07411">
    <property type="entry name" value="DUF1508"/>
    <property type="match status" value="1"/>
</dbReference>
<dbReference type="SUPFAM" id="SSF160113">
    <property type="entry name" value="YegP-like"/>
    <property type="match status" value="1"/>
</dbReference>
<protein>
    <submittedName>
        <fullName evidence="2">DUF1508 domain-containing protein</fullName>
    </submittedName>
</protein>
<dbReference type="Gene3D" id="3.30.160.160">
    <property type="entry name" value="YegP-like"/>
    <property type="match status" value="1"/>
</dbReference>
<feature type="domain" description="DUF1508" evidence="1">
    <location>
        <begin position="9"/>
        <end position="57"/>
    </location>
</feature>
<dbReference type="InterPro" id="IPR010879">
    <property type="entry name" value="DUF1508"/>
</dbReference>
<evidence type="ECO:0000313" key="2">
    <source>
        <dbReference type="EMBL" id="HGG01743.1"/>
    </source>
</evidence>
<accession>A0A7C3ZKU2</accession>
<evidence type="ECO:0000259" key="1">
    <source>
        <dbReference type="Pfam" id="PF07411"/>
    </source>
</evidence>
<organism evidence="2">
    <name type="scientific">Planktothricoides sp. SpSt-374</name>
    <dbReference type="NCBI Taxonomy" id="2282167"/>
    <lineage>
        <taxon>Bacteria</taxon>
        <taxon>Bacillati</taxon>
        <taxon>Cyanobacteriota</taxon>
        <taxon>Cyanophyceae</taxon>
        <taxon>Oscillatoriophycideae</taxon>
        <taxon>Oscillatoriales</taxon>
        <taxon>Oscillatoriaceae</taxon>
        <taxon>Planktothricoides</taxon>
    </lineage>
</organism>
<sequence>MAKFELYADNAGEYRWRLRANNHQIIAVSGQGYSKKSDCLHGIYLIGQLSPDAAVTDLTKPGEPVSLTPETPKAEPPGALVKVAHGIVFADMPHQDFELPVYLL</sequence>
<proteinExistence type="predicted"/>
<dbReference type="InterPro" id="IPR036913">
    <property type="entry name" value="YegP-like_sf"/>
</dbReference>
<dbReference type="EMBL" id="DSPX01000141">
    <property type="protein sequence ID" value="HGG01743.1"/>
    <property type="molecule type" value="Genomic_DNA"/>
</dbReference>
<reference evidence="2" key="1">
    <citation type="journal article" date="2020" name="mSystems">
        <title>Genome- and Community-Level Interaction Insights into Carbon Utilization and Element Cycling Functions of Hydrothermarchaeota in Hydrothermal Sediment.</title>
        <authorList>
            <person name="Zhou Z."/>
            <person name="Liu Y."/>
            <person name="Xu W."/>
            <person name="Pan J."/>
            <person name="Luo Z.H."/>
            <person name="Li M."/>
        </authorList>
    </citation>
    <scope>NUCLEOTIDE SEQUENCE [LARGE SCALE GENOMIC DNA]</scope>
    <source>
        <strain evidence="2">SpSt-374</strain>
    </source>
</reference>
<comment type="caution">
    <text evidence="2">The sequence shown here is derived from an EMBL/GenBank/DDBJ whole genome shotgun (WGS) entry which is preliminary data.</text>
</comment>
<dbReference type="AlphaFoldDB" id="A0A7C3ZKU2"/>